<dbReference type="Proteomes" id="UP000061457">
    <property type="component" value="Chromosome II"/>
</dbReference>
<keyword evidence="3" id="KW-1185">Reference proteome</keyword>
<name>A0A0S2K8K9_9GAMM</name>
<protein>
    <recommendedName>
        <fullName evidence="4">Alpha/beta hydrolase</fullName>
    </recommendedName>
</protein>
<evidence type="ECO:0000313" key="3">
    <source>
        <dbReference type="Proteomes" id="UP000061457"/>
    </source>
</evidence>
<evidence type="ECO:0000313" key="2">
    <source>
        <dbReference type="EMBL" id="ALO44354.1"/>
    </source>
</evidence>
<dbReference type="Gene3D" id="3.40.50.1820">
    <property type="entry name" value="alpha/beta hydrolase"/>
    <property type="match status" value="1"/>
</dbReference>
<dbReference type="InterPro" id="IPR029058">
    <property type="entry name" value="AB_hydrolase_fold"/>
</dbReference>
<feature type="signal peptide" evidence="1">
    <location>
        <begin position="1"/>
        <end position="21"/>
    </location>
</feature>
<sequence length="254" mass="28297">MKYLMKGLVLLGASFSFSVLADVIFDKSRDRYIPIEISYPVQTGACKAESPCKVAFVSAGYGVSHSNYQFIGNLFEQRGYMVVAIGHELPNDPPLSVSGNLYETRSENWSRGAVTLDFIRNNLKPRFKNYDFDNLTLVGHSNGGDISAWLANEGKDYIQDIITLDHRRVPLPRRDDVKVLSIRASDFPADKGVLPSTTEQKKFASCVVTIPKARHNDMEDEGPEWLKTKINTLIAGFLEEDSCAQLASNLNSLN</sequence>
<reference evidence="2 3" key="1">
    <citation type="submission" date="2015-11" db="EMBL/GenBank/DDBJ databases">
        <authorList>
            <person name="Zhang Y."/>
            <person name="Guo Z."/>
        </authorList>
    </citation>
    <scope>NUCLEOTIDE SEQUENCE [LARGE SCALE GENOMIC DNA]</scope>
    <source>
        <strain evidence="2 3">KCTC 12086</strain>
    </source>
</reference>
<evidence type="ECO:0008006" key="4">
    <source>
        <dbReference type="Google" id="ProtNLM"/>
    </source>
</evidence>
<keyword evidence="1" id="KW-0732">Signal</keyword>
<dbReference type="RefSeq" id="WP_171041644.1">
    <property type="nucleotide sequence ID" value="NZ_CP013188.1"/>
</dbReference>
<gene>
    <name evidence="2" type="ORF">PP2015_3885</name>
</gene>
<dbReference type="PATRIC" id="fig|161398.10.peg.3977"/>
<organism evidence="2 3">
    <name type="scientific">Pseudoalteromonas phenolica</name>
    <dbReference type="NCBI Taxonomy" id="161398"/>
    <lineage>
        <taxon>Bacteria</taxon>
        <taxon>Pseudomonadati</taxon>
        <taxon>Pseudomonadota</taxon>
        <taxon>Gammaproteobacteria</taxon>
        <taxon>Alteromonadales</taxon>
        <taxon>Pseudoalteromonadaceae</taxon>
        <taxon>Pseudoalteromonas</taxon>
    </lineage>
</organism>
<dbReference type="AlphaFoldDB" id="A0A0S2K8K9"/>
<dbReference type="EMBL" id="CP013188">
    <property type="protein sequence ID" value="ALO44354.1"/>
    <property type="molecule type" value="Genomic_DNA"/>
</dbReference>
<dbReference type="KEGG" id="pphe:PP2015_3885"/>
<proteinExistence type="predicted"/>
<evidence type="ECO:0000256" key="1">
    <source>
        <dbReference type="SAM" id="SignalP"/>
    </source>
</evidence>
<accession>A0A0S2K8K9</accession>
<dbReference type="STRING" id="161398.PP2015_3885"/>
<dbReference type="SUPFAM" id="SSF53474">
    <property type="entry name" value="alpha/beta-Hydrolases"/>
    <property type="match status" value="1"/>
</dbReference>
<feature type="chain" id="PRO_5006601291" description="Alpha/beta hydrolase" evidence="1">
    <location>
        <begin position="22"/>
        <end position="254"/>
    </location>
</feature>